<dbReference type="OrthoDB" id="9770036at2"/>
<dbReference type="RefSeq" id="WP_010768232.1">
    <property type="nucleotide sequence ID" value="NZ_ASWE01000003.1"/>
</dbReference>
<dbReference type="PANTHER" id="PTHR30572:SF4">
    <property type="entry name" value="ABC TRANSPORTER PERMEASE YTRF"/>
    <property type="match status" value="1"/>
</dbReference>
<keyword evidence="12" id="KW-1185">Reference proteome</keyword>
<keyword evidence="4 8" id="KW-1133">Transmembrane helix</keyword>
<dbReference type="Pfam" id="PF02687">
    <property type="entry name" value="FtsX"/>
    <property type="match status" value="1"/>
</dbReference>
<accession>R3WBA5</accession>
<evidence type="ECO:0008006" key="13">
    <source>
        <dbReference type="Google" id="ProtNLM"/>
    </source>
</evidence>
<evidence type="ECO:0000256" key="3">
    <source>
        <dbReference type="ARBA" id="ARBA00022692"/>
    </source>
</evidence>
<dbReference type="PANTHER" id="PTHR30572">
    <property type="entry name" value="MEMBRANE COMPONENT OF TRANSPORTER-RELATED"/>
    <property type="match status" value="1"/>
</dbReference>
<feature type="transmembrane region" description="Helical" evidence="8">
    <location>
        <begin position="289"/>
        <end position="313"/>
    </location>
</feature>
<dbReference type="GO" id="GO:0022857">
    <property type="term" value="F:transmembrane transporter activity"/>
    <property type="evidence" value="ECO:0007669"/>
    <property type="project" value="TreeGrafter"/>
</dbReference>
<dbReference type="Pfam" id="PF12704">
    <property type="entry name" value="MacB_PCD"/>
    <property type="match status" value="1"/>
</dbReference>
<evidence type="ECO:0000256" key="5">
    <source>
        <dbReference type="ARBA" id="ARBA00023136"/>
    </source>
</evidence>
<dbReference type="PATRIC" id="fig|1158610.3.peg.1555"/>
<keyword evidence="5 8" id="KW-0472">Membrane</keyword>
<feature type="transmembrane region" description="Helical" evidence="8">
    <location>
        <begin position="334"/>
        <end position="363"/>
    </location>
</feature>
<dbReference type="AlphaFoldDB" id="R3WBA5"/>
<proteinExistence type="inferred from homology"/>
<gene>
    <name evidence="11" type="ORF">UC3_01569</name>
</gene>
<feature type="transmembrane region" description="Helical" evidence="8">
    <location>
        <begin position="383"/>
        <end position="403"/>
    </location>
</feature>
<comment type="subcellular location">
    <subcellularLocation>
        <location evidence="1">Cell membrane</location>
        <topology evidence="1">Multi-pass membrane protein</topology>
    </subcellularLocation>
</comment>
<evidence type="ECO:0000259" key="9">
    <source>
        <dbReference type="Pfam" id="PF02687"/>
    </source>
</evidence>
<dbReference type="STRING" id="154621.RV11_GL002502"/>
<evidence type="ECO:0000256" key="4">
    <source>
        <dbReference type="ARBA" id="ARBA00022989"/>
    </source>
</evidence>
<evidence type="ECO:0000256" key="7">
    <source>
        <dbReference type="SAM" id="MobiDB-lite"/>
    </source>
</evidence>
<dbReference type="InterPro" id="IPR003838">
    <property type="entry name" value="ABC3_permease_C"/>
</dbReference>
<feature type="domain" description="MacB-like periplasmic core" evidence="10">
    <location>
        <begin position="21"/>
        <end position="223"/>
    </location>
</feature>
<comment type="caution">
    <text evidence="11">The sequence shown here is derived from an EMBL/GenBank/DDBJ whole genome shotgun (WGS) entry which is preliminary data.</text>
</comment>
<keyword evidence="2" id="KW-1003">Cell membrane</keyword>
<evidence type="ECO:0000256" key="8">
    <source>
        <dbReference type="SAM" id="Phobius"/>
    </source>
</evidence>
<evidence type="ECO:0000259" key="10">
    <source>
        <dbReference type="Pfam" id="PF12704"/>
    </source>
</evidence>
<evidence type="ECO:0000313" key="12">
    <source>
        <dbReference type="Proteomes" id="UP000013785"/>
    </source>
</evidence>
<organism evidence="11 12">
    <name type="scientific">Enterococcus phoeniculicola ATCC BAA-412</name>
    <dbReference type="NCBI Taxonomy" id="1158610"/>
    <lineage>
        <taxon>Bacteria</taxon>
        <taxon>Bacillati</taxon>
        <taxon>Bacillota</taxon>
        <taxon>Bacilli</taxon>
        <taxon>Lactobacillales</taxon>
        <taxon>Enterococcaceae</taxon>
        <taxon>Enterococcus</taxon>
    </lineage>
</organism>
<protein>
    <recommendedName>
        <fullName evidence="13">Permease</fullName>
    </recommendedName>
</protein>
<comment type="similarity">
    <text evidence="6">Belongs to the ABC-4 integral membrane protein family.</text>
</comment>
<evidence type="ECO:0000313" key="11">
    <source>
        <dbReference type="EMBL" id="EOL44752.1"/>
    </source>
</evidence>
<sequence length="422" mass="45847">MKITDILKSASSNLWRNKGRTILTIVAIFIGAFTISLTTGVNIGVNDYIDKQVNGVGGENMLIVQSNSGMGNPTDGPEEYSEDKSSAVPDMITKKDMEDMTSMKNVEKVEPFLQLNVDYIQAKNDKKYVFSGSSAGDLTIDLEEGRPVSNKTEDYEINIAPDYIKSLGFSSAKDALNKKVKLAVSSQATQEQTIIEATIVGVRTQSLVNNGDSIFNPALEEKISEINQNNLPDTMKNNYYAATITMKDDLSEAQVTKLKDTLSDKGYMAMTVEDQIGMIRQVINAITGVLTMFGAIALLAASFGIINTLYMSVQDRTREIGLMKAMGMSNSKIFLMFSAEALLIGFWGSVLGVLGAMGTGILVNNIAATSFLEGLTGFSLVQFSLPSILMIMVIIMLIAFLAGTFPANRAARLDPIDALRYE</sequence>
<dbReference type="Proteomes" id="UP000013785">
    <property type="component" value="Unassembled WGS sequence"/>
</dbReference>
<dbReference type="HOGENOM" id="CLU_000604_8_7_9"/>
<dbReference type="GO" id="GO:0005886">
    <property type="term" value="C:plasma membrane"/>
    <property type="evidence" value="ECO:0007669"/>
    <property type="project" value="UniProtKB-SubCell"/>
</dbReference>
<dbReference type="InterPro" id="IPR050250">
    <property type="entry name" value="Macrolide_Exporter_MacB"/>
</dbReference>
<reference evidence="11 12" key="1">
    <citation type="submission" date="2013-02" db="EMBL/GenBank/DDBJ databases">
        <title>The Genome Sequence of Enterococcus phoeniculicola BAA-412.</title>
        <authorList>
            <consortium name="The Broad Institute Genome Sequencing Platform"/>
            <consortium name="The Broad Institute Genome Sequencing Center for Infectious Disease"/>
            <person name="Earl A.M."/>
            <person name="Gilmore M.S."/>
            <person name="Lebreton F."/>
            <person name="Walker B."/>
            <person name="Young S.K."/>
            <person name="Zeng Q."/>
            <person name="Gargeya S."/>
            <person name="Fitzgerald M."/>
            <person name="Haas B."/>
            <person name="Abouelleil A."/>
            <person name="Alvarado L."/>
            <person name="Arachchi H.M."/>
            <person name="Berlin A.M."/>
            <person name="Chapman S.B."/>
            <person name="Dewar J."/>
            <person name="Goldberg J."/>
            <person name="Griggs A."/>
            <person name="Gujja S."/>
            <person name="Hansen M."/>
            <person name="Howarth C."/>
            <person name="Imamovic A."/>
            <person name="Larimer J."/>
            <person name="McCowan C."/>
            <person name="Murphy C."/>
            <person name="Neiman D."/>
            <person name="Pearson M."/>
            <person name="Priest M."/>
            <person name="Roberts A."/>
            <person name="Saif S."/>
            <person name="Shea T."/>
            <person name="Sisk P."/>
            <person name="Sykes S."/>
            <person name="Wortman J."/>
            <person name="Nusbaum C."/>
            <person name="Birren B."/>
        </authorList>
    </citation>
    <scope>NUCLEOTIDE SEQUENCE [LARGE SCALE GENOMIC DNA]</scope>
    <source>
        <strain evidence="11 12">ATCC BAA-412</strain>
    </source>
</reference>
<feature type="transmembrane region" description="Helical" evidence="8">
    <location>
        <begin position="21"/>
        <end position="45"/>
    </location>
</feature>
<dbReference type="EMBL" id="AJAT01000013">
    <property type="protein sequence ID" value="EOL44752.1"/>
    <property type="molecule type" value="Genomic_DNA"/>
</dbReference>
<feature type="domain" description="ABC3 transporter permease C-terminal" evidence="9">
    <location>
        <begin position="292"/>
        <end position="415"/>
    </location>
</feature>
<dbReference type="eggNOG" id="COG0577">
    <property type="taxonomic scope" value="Bacteria"/>
</dbReference>
<evidence type="ECO:0000256" key="1">
    <source>
        <dbReference type="ARBA" id="ARBA00004651"/>
    </source>
</evidence>
<name>R3WBA5_9ENTE</name>
<dbReference type="InterPro" id="IPR025857">
    <property type="entry name" value="MacB_PCD"/>
</dbReference>
<keyword evidence="3 8" id="KW-0812">Transmembrane</keyword>
<evidence type="ECO:0000256" key="6">
    <source>
        <dbReference type="ARBA" id="ARBA00038076"/>
    </source>
</evidence>
<evidence type="ECO:0000256" key="2">
    <source>
        <dbReference type="ARBA" id="ARBA00022475"/>
    </source>
</evidence>
<feature type="region of interest" description="Disordered" evidence="7">
    <location>
        <begin position="67"/>
        <end position="86"/>
    </location>
</feature>